<protein>
    <recommendedName>
        <fullName evidence="5">Alpha-amylase</fullName>
        <ecNumber evidence="4">3.2.1.1</ecNumber>
    </recommendedName>
</protein>
<dbReference type="PANTHER" id="PTHR43447">
    <property type="entry name" value="ALPHA-AMYLASE"/>
    <property type="match status" value="1"/>
</dbReference>
<evidence type="ECO:0000256" key="2">
    <source>
        <dbReference type="ARBA" id="ARBA00001913"/>
    </source>
</evidence>
<comment type="catalytic activity">
    <reaction evidence="1">
        <text>Endohydrolysis of (1-&gt;4)-alpha-D-glucosidic linkages in polysaccharides containing three or more (1-&gt;4)-alpha-linked D-glucose units.</text>
        <dbReference type="EC" id="3.2.1.1"/>
    </reaction>
</comment>
<dbReference type="SUPFAM" id="SSF51011">
    <property type="entry name" value="Glycosyl hydrolase domain"/>
    <property type="match status" value="1"/>
</dbReference>
<dbReference type="PRINTS" id="PR00110">
    <property type="entry name" value="ALPHAAMYLASE"/>
</dbReference>
<dbReference type="Gene3D" id="3.20.20.80">
    <property type="entry name" value="Glycosidases"/>
    <property type="match status" value="1"/>
</dbReference>
<dbReference type="SUPFAM" id="SSF51445">
    <property type="entry name" value="(Trans)glycosidases"/>
    <property type="match status" value="1"/>
</dbReference>
<dbReference type="Pfam" id="PF02806">
    <property type="entry name" value="Alpha-amylase_C"/>
    <property type="match status" value="1"/>
</dbReference>
<evidence type="ECO:0000256" key="3">
    <source>
        <dbReference type="ARBA" id="ARBA00008061"/>
    </source>
</evidence>
<keyword evidence="8" id="KW-0106">Calcium</keyword>
<feature type="domain" description="Glycosyl hydrolase family 13 catalytic" evidence="13">
    <location>
        <begin position="57"/>
        <end position="392"/>
    </location>
</feature>
<dbReference type="SABIO-RK" id="Q48502"/>
<evidence type="ECO:0000256" key="11">
    <source>
        <dbReference type="RuleBase" id="RU003615"/>
    </source>
</evidence>
<reference evidence="14" key="1">
    <citation type="journal article" date="1997" name="Gene">
        <title>Molecular characterization of the alpha-amylase genes of Lactobacillus plantarum A6 and Lactobacillus amylovorus reveals an unusual 3' end structure with direct tandem repeats and suggests a common evolutionary origin.</title>
        <authorList>
            <person name="Giraud E."/>
            <person name="Cuny G."/>
        </authorList>
    </citation>
    <scope>NUCLEOTIDE SEQUENCE</scope>
    <source>
        <strain evidence="14">CIP 102989</strain>
    </source>
</reference>
<proteinExistence type="inferred from homology"/>
<evidence type="ECO:0000256" key="7">
    <source>
        <dbReference type="ARBA" id="ARBA00022801"/>
    </source>
</evidence>
<dbReference type="InterPro" id="IPR013780">
    <property type="entry name" value="Glyco_hydro_b"/>
</dbReference>
<organism evidence="14">
    <name type="scientific">Lactobacillus amylovorus</name>
    <dbReference type="NCBI Taxonomy" id="1604"/>
    <lineage>
        <taxon>Bacteria</taxon>
        <taxon>Bacillati</taxon>
        <taxon>Bacillota</taxon>
        <taxon>Bacilli</taxon>
        <taxon>Lactobacillales</taxon>
        <taxon>Lactobacillaceae</taxon>
        <taxon>Lactobacillus</taxon>
    </lineage>
</organism>
<dbReference type="Gene3D" id="2.60.40.1180">
    <property type="entry name" value="Golgi alpha-mannosidase II"/>
    <property type="match status" value="1"/>
</dbReference>
<dbReference type="InterPro" id="IPR006046">
    <property type="entry name" value="Alpha_amylase"/>
</dbReference>
<dbReference type="InterPro" id="IPR006047">
    <property type="entry name" value="GH13_cat_dom"/>
</dbReference>
<evidence type="ECO:0000256" key="6">
    <source>
        <dbReference type="ARBA" id="ARBA00022723"/>
    </source>
</evidence>
<evidence type="ECO:0000256" key="8">
    <source>
        <dbReference type="ARBA" id="ARBA00022837"/>
    </source>
</evidence>
<keyword evidence="6" id="KW-0479">Metal-binding</keyword>
<dbReference type="CAZy" id="CBM26">
    <property type="family name" value="Carbohydrate-Binding Module Family 26"/>
</dbReference>
<comment type="similarity">
    <text evidence="3 11">Belongs to the glycosyl hydrolase 13 family.</text>
</comment>
<dbReference type="CDD" id="cd11315">
    <property type="entry name" value="AmyAc_bac1_AmyA"/>
    <property type="match status" value="1"/>
</dbReference>
<evidence type="ECO:0000256" key="5">
    <source>
        <dbReference type="ARBA" id="ARBA00017303"/>
    </source>
</evidence>
<dbReference type="InterPro" id="IPR017853">
    <property type="entry name" value="GH"/>
</dbReference>
<dbReference type="Pfam" id="PF00128">
    <property type="entry name" value="Alpha-amylase"/>
    <property type="match status" value="1"/>
</dbReference>
<keyword evidence="10" id="KW-0326">Glycosidase</keyword>
<name>Q48502_LACAM</name>
<dbReference type="InterPro" id="IPR006048">
    <property type="entry name" value="A-amylase/branching_C"/>
</dbReference>
<dbReference type="Pfam" id="PF16738">
    <property type="entry name" value="CBM26"/>
    <property type="match status" value="5"/>
</dbReference>
<dbReference type="GO" id="GO:0005975">
    <property type="term" value="P:carbohydrate metabolic process"/>
    <property type="evidence" value="ECO:0007669"/>
    <property type="project" value="InterPro"/>
</dbReference>
<dbReference type="InterPro" id="IPR031319">
    <property type="entry name" value="A-amylase_C"/>
</dbReference>
<keyword evidence="9" id="KW-0119">Carbohydrate metabolism</keyword>
<dbReference type="Gene3D" id="2.60.40.10">
    <property type="entry name" value="Immunoglobulins"/>
    <property type="match status" value="5"/>
</dbReference>
<dbReference type="SMART" id="SM00632">
    <property type="entry name" value="Aamy_C"/>
    <property type="match status" value="1"/>
</dbReference>
<evidence type="ECO:0000259" key="13">
    <source>
        <dbReference type="SMART" id="SM00642"/>
    </source>
</evidence>
<dbReference type="SMART" id="SM00642">
    <property type="entry name" value="Aamy"/>
    <property type="match status" value="1"/>
</dbReference>
<dbReference type="EMBL" id="U62096">
    <property type="protein sequence ID" value="AAC45781.1"/>
    <property type="molecule type" value="Genomic_DNA"/>
</dbReference>
<evidence type="ECO:0000256" key="9">
    <source>
        <dbReference type="ARBA" id="ARBA00023277"/>
    </source>
</evidence>
<evidence type="ECO:0000259" key="12">
    <source>
        <dbReference type="SMART" id="SM00632"/>
    </source>
</evidence>
<dbReference type="GO" id="GO:0046872">
    <property type="term" value="F:metal ion binding"/>
    <property type="evidence" value="ECO:0007669"/>
    <property type="project" value="UniProtKB-KW"/>
</dbReference>
<sequence>MKKKKSFWLVSFLVIVASVFFISFGFSNHSKQVAQAASDTTSTDHSSNDTADSVSDGVILHAWCWSFNTIKNNLKQIHDAGYTAVQTSPVNEVKVGNSGSKSLNNWYWLYQPTKYSIGNYYLGTEAEFKSMCAAAKEYNIRIIVDATLNDTTSDYSAISDEIKSISDWTHGNTQISNWSDREDVTQNSLLGFYDWNTQNSQVQTYLKNHLERLISDGASGFRYDAATHIELPSQYDGSYGSNFWPNITDNGSEFQYGEVLQDSISKESDYANYMSVTASNYGNTIRNALKNRDFTASTLQNFNISVPASKLVTWVESHDNYANDDQVSTWMNSSDIKLGWAVVASRSGSVPLFFDRPVDGGNGTRFPGSSEIGDAGSSLYYDKAVVAVNKFHNAMAGQSEYISNPNGNTKIFENERGSKGVVFANASDSSYSLNVKTSLADGTYENKAGSDEFTVKNGYLTGTIQGREVVVLYGDPTSSSSTTTETKKVYFEKPSSWGSRVYAYVYNKNTNKAITSAWPGKKMTALGNDKYELDLDTDEDDSDLAVIFTDGTKQTPAANEAGFTFTADATYDQNGVVKKVYFEKPSSWGSRVYAYVYNKNTNKAITSAWPGKKMTALGNDKYELDLDTDEDDSDLAVIFTDGTKQTPAANEAGFTFTADATYDQNGVVKKVYFEKPSSWGSRVYAYVYNKNTNKAITSAWPGKKMTALGNDKYELDLDTDEDDSDLAVIFTDGTKQTPAANEAGFTFTADATYDQNGVVKKVYFEKPSSWGSRVYAYVYNKNTNKAITSAWPGKKMTALGNDKYELDLDTDEDDSDLAVIFTDGTKQTPAANEAGFTFTADATYDQNGVVKKVYFEKPSSWGSRVYAYVYNKNTNKAITSAWPGKKMTALGNDKYELDLDTDEDDSDLAVIFTDGTKQTPAANEAGFTFTADATYDQNGVVRTSDSSSTSSNS</sequence>
<keyword evidence="7" id="KW-0378">Hydrolase</keyword>
<comment type="cofactor">
    <cofactor evidence="2">
        <name>Ca(2+)</name>
        <dbReference type="ChEBI" id="CHEBI:29108"/>
    </cofactor>
</comment>
<evidence type="ECO:0000313" key="14">
    <source>
        <dbReference type="EMBL" id="AAC45781.1"/>
    </source>
</evidence>
<dbReference type="EC" id="3.2.1.1" evidence="4"/>
<evidence type="ECO:0000256" key="10">
    <source>
        <dbReference type="ARBA" id="ARBA00023295"/>
    </source>
</evidence>
<dbReference type="SMR" id="Q48502"/>
<dbReference type="InterPro" id="IPR013783">
    <property type="entry name" value="Ig-like_fold"/>
</dbReference>
<evidence type="ECO:0000256" key="1">
    <source>
        <dbReference type="ARBA" id="ARBA00000548"/>
    </source>
</evidence>
<dbReference type="CAZy" id="GH13">
    <property type="family name" value="Glycoside Hydrolase Family 13"/>
</dbReference>
<accession>Q48502</accession>
<dbReference type="AlphaFoldDB" id="Q48502"/>
<evidence type="ECO:0000256" key="4">
    <source>
        <dbReference type="ARBA" id="ARBA00012595"/>
    </source>
</evidence>
<dbReference type="GO" id="GO:0004556">
    <property type="term" value="F:alpha-amylase activity"/>
    <property type="evidence" value="ECO:0007669"/>
    <property type="project" value="UniProtKB-EC"/>
</dbReference>
<dbReference type="InterPro" id="IPR031965">
    <property type="entry name" value="CBM26"/>
</dbReference>
<feature type="domain" description="Alpha-amylase C-terminal" evidence="12">
    <location>
        <begin position="402"/>
        <end position="477"/>
    </location>
</feature>